<name>A0A813XC96_9BILA</name>
<dbReference type="Proteomes" id="UP000663881">
    <property type="component" value="Unassembled WGS sequence"/>
</dbReference>
<evidence type="ECO:0000256" key="1">
    <source>
        <dbReference type="SAM" id="MobiDB-lite"/>
    </source>
</evidence>
<sequence>MYPNDPVKLSFIICIVLVNGDSDKDYGEAIAYKQQLGKDLSMSDLESCIELDNDYSSRTSPSFKASENDSETETDTDEQVIQIINFICDANLDKSNINQLLTLLNSIHSNIGLPKNKP</sequence>
<evidence type="ECO:0000313" key="3">
    <source>
        <dbReference type="EMBL" id="CAF3906842.1"/>
    </source>
</evidence>
<evidence type="ECO:0000313" key="4">
    <source>
        <dbReference type="Proteomes" id="UP000663891"/>
    </source>
</evidence>
<reference evidence="2" key="1">
    <citation type="submission" date="2021-02" db="EMBL/GenBank/DDBJ databases">
        <authorList>
            <person name="Nowell W R."/>
        </authorList>
    </citation>
    <scope>NUCLEOTIDE SEQUENCE</scope>
</reference>
<feature type="region of interest" description="Disordered" evidence="1">
    <location>
        <begin position="53"/>
        <end position="76"/>
    </location>
</feature>
<gene>
    <name evidence="3" type="ORF">OKA104_LOCUS24500</name>
    <name evidence="2" type="ORF">VCS650_LOCUS7642</name>
</gene>
<dbReference type="EMBL" id="CAJNON010000049">
    <property type="protein sequence ID" value="CAF0869496.1"/>
    <property type="molecule type" value="Genomic_DNA"/>
</dbReference>
<dbReference type="EMBL" id="CAJOAY010001966">
    <property type="protein sequence ID" value="CAF3906842.1"/>
    <property type="molecule type" value="Genomic_DNA"/>
</dbReference>
<comment type="caution">
    <text evidence="2">The sequence shown here is derived from an EMBL/GenBank/DDBJ whole genome shotgun (WGS) entry which is preliminary data.</text>
</comment>
<dbReference type="AlphaFoldDB" id="A0A813XC96"/>
<dbReference type="Proteomes" id="UP000663891">
    <property type="component" value="Unassembled WGS sequence"/>
</dbReference>
<evidence type="ECO:0000313" key="2">
    <source>
        <dbReference type="EMBL" id="CAF0869496.1"/>
    </source>
</evidence>
<proteinExistence type="predicted"/>
<feature type="compositionally biased region" description="Polar residues" evidence="1">
    <location>
        <begin position="54"/>
        <end position="65"/>
    </location>
</feature>
<protein>
    <submittedName>
        <fullName evidence="2">Uncharacterized protein</fullName>
    </submittedName>
</protein>
<accession>A0A813XC96</accession>
<organism evidence="2 4">
    <name type="scientific">Adineta steineri</name>
    <dbReference type="NCBI Taxonomy" id="433720"/>
    <lineage>
        <taxon>Eukaryota</taxon>
        <taxon>Metazoa</taxon>
        <taxon>Spiralia</taxon>
        <taxon>Gnathifera</taxon>
        <taxon>Rotifera</taxon>
        <taxon>Eurotatoria</taxon>
        <taxon>Bdelloidea</taxon>
        <taxon>Adinetida</taxon>
        <taxon>Adinetidae</taxon>
        <taxon>Adineta</taxon>
    </lineage>
</organism>